<protein>
    <submittedName>
        <fullName evidence="5">Uncharacterized protein LOC111131491</fullName>
    </submittedName>
</protein>
<dbReference type="Proteomes" id="UP000694844">
    <property type="component" value="Chromosome 1"/>
</dbReference>
<organism evidence="4 5">
    <name type="scientific">Crassostrea virginica</name>
    <name type="common">Eastern oyster</name>
    <dbReference type="NCBI Taxonomy" id="6565"/>
    <lineage>
        <taxon>Eukaryota</taxon>
        <taxon>Metazoa</taxon>
        <taxon>Spiralia</taxon>
        <taxon>Lophotrochozoa</taxon>
        <taxon>Mollusca</taxon>
        <taxon>Bivalvia</taxon>
        <taxon>Autobranchia</taxon>
        <taxon>Pteriomorphia</taxon>
        <taxon>Ostreida</taxon>
        <taxon>Ostreoidea</taxon>
        <taxon>Ostreidae</taxon>
        <taxon>Crassostrea</taxon>
    </lineage>
</organism>
<dbReference type="SUPFAM" id="SSF54001">
    <property type="entry name" value="Cysteine proteinases"/>
    <property type="match status" value="1"/>
</dbReference>
<keyword evidence="1" id="KW-0479">Metal-binding</keyword>
<dbReference type="InterPro" id="IPR003323">
    <property type="entry name" value="OTU_dom"/>
</dbReference>
<sequence length="793" mass="91902">MPSQSIEHIMEEITGHNGLQSQSMELNPVNEQQLEVVRQDEYLQEYGLYRTDIVGDGNCLFRAVSFGLYGTEDFHLTLRNLAVDHIEQNLDDFRFYLFDDNANPMSDLEVQRYLTSLSTPGTFAGQESILALSRVLSINILVTIGGDSQNPEVRTLEHNFANSPNMIHLVWTRPGGGHYEAVVENQPSSTASQFRGLPKNTLQEEMSHYQWKSNTDNCKPVKLNSLQNIYKDKISQAQEDDHAYGEKQQDVLNSECPRCKKKFFNKSTMIRHLKSYHQKGNEKKICCSISTCPLTFSNVEALVDHLKSFHGANIEIENLTFDSLDSFEKFKELESMKTNTRFVKHRQSKMNKNGSQSFTLVCHRDGLKRDHLRKGEKYQGKRKANLKGSCKIEKLCPSRMSVSVKADGSVNVRFIKSHTHSTGFEESRFLPMPELVRSEICTMLSLKMPISSILDKIRENVCNRNNRNDLSSMKHYHLLERKTIHNLKKTIVDSSITSHHDDATSTFLKVEELRKELYDPVLIYKQQDIDDPTTGLQKEDFMLALMTKQQLDMFEKFAPVILCMDSTHKTNIYSFKLITLLVLDEFRHGYPVAFCISNRESEDAITVFLNAVKARAPNTVVNVLMTDDDNAGWNAVKSVFGGHIHHFLCHWHVHESWKKKLRQLIKDEKHQAEIYTYLCACLQAKTETFFDAYVQELMTKLQATSPEFLNYFQNYYVNRKENWAKCFRTGEFGNVHTNMFVESFHNQLKTIYFEGKRNRRVDVLVETLLRIEKKLFMNRLRLFQKIQHIPLRD</sequence>
<dbReference type="PROSITE" id="PS50802">
    <property type="entry name" value="OTU"/>
    <property type="match status" value="1"/>
</dbReference>
<evidence type="ECO:0000256" key="1">
    <source>
        <dbReference type="PROSITE-ProRule" id="PRU00042"/>
    </source>
</evidence>
<dbReference type="GeneID" id="111131491"/>
<dbReference type="GO" id="GO:0008270">
    <property type="term" value="F:zinc ion binding"/>
    <property type="evidence" value="ECO:0007669"/>
    <property type="project" value="UniProtKB-KW"/>
</dbReference>
<dbReference type="Pfam" id="PF21056">
    <property type="entry name" value="ZSWIM1-3_RNaseH-like"/>
    <property type="match status" value="1"/>
</dbReference>
<keyword evidence="4" id="KW-1185">Reference proteome</keyword>
<dbReference type="InterPro" id="IPR048324">
    <property type="entry name" value="ZSWIM1-3_RNaseH-like"/>
</dbReference>
<dbReference type="Gene3D" id="3.90.70.80">
    <property type="match status" value="1"/>
</dbReference>
<evidence type="ECO:0000313" key="5">
    <source>
        <dbReference type="RefSeq" id="XP_022334767.1"/>
    </source>
</evidence>
<feature type="domain" description="C2H2-type" evidence="2">
    <location>
        <begin position="254"/>
        <end position="282"/>
    </location>
</feature>
<dbReference type="PROSITE" id="PS00028">
    <property type="entry name" value="ZINC_FINGER_C2H2_1"/>
    <property type="match status" value="2"/>
</dbReference>
<name>A0A8B8E2K5_CRAVI</name>
<dbReference type="InterPro" id="IPR052797">
    <property type="entry name" value="RegFact_GeneExpr_CellDeath"/>
</dbReference>
<keyword evidence="1" id="KW-0863">Zinc-finger</keyword>
<accession>A0A8B8E2K5</accession>
<proteinExistence type="predicted"/>
<dbReference type="AlphaFoldDB" id="A0A8B8E2K5"/>
<dbReference type="SMART" id="SM00355">
    <property type="entry name" value="ZnF_C2H2"/>
    <property type="match status" value="2"/>
</dbReference>
<evidence type="ECO:0000259" key="3">
    <source>
        <dbReference type="PROSITE" id="PS50802"/>
    </source>
</evidence>
<dbReference type="CDD" id="cd22744">
    <property type="entry name" value="OTU"/>
    <property type="match status" value="1"/>
</dbReference>
<dbReference type="KEGG" id="cvn:111131491"/>
<dbReference type="PROSITE" id="PS50157">
    <property type="entry name" value="ZINC_FINGER_C2H2_2"/>
    <property type="match status" value="1"/>
</dbReference>
<dbReference type="PANTHER" id="PTHR33936:SF25">
    <property type="entry name" value="C2H2-TYPE DOMAIN-CONTAINING PROTEIN"/>
    <property type="match status" value="1"/>
</dbReference>
<gene>
    <name evidence="5" type="primary">LOC111131491</name>
</gene>
<dbReference type="PANTHER" id="PTHR33936">
    <property type="entry name" value="PROTEIN CBG17840"/>
    <property type="match status" value="1"/>
</dbReference>
<evidence type="ECO:0000259" key="2">
    <source>
        <dbReference type="PROSITE" id="PS50157"/>
    </source>
</evidence>
<dbReference type="Gene3D" id="3.30.160.60">
    <property type="entry name" value="Classic Zinc Finger"/>
    <property type="match status" value="1"/>
</dbReference>
<keyword evidence="1" id="KW-0862">Zinc</keyword>
<dbReference type="Pfam" id="PF02338">
    <property type="entry name" value="OTU"/>
    <property type="match status" value="1"/>
</dbReference>
<dbReference type="OrthoDB" id="6147390at2759"/>
<dbReference type="InterPro" id="IPR038765">
    <property type="entry name" value="Papain-like_cys_pep_sf"/>
</dbReference>
<reference evidence="5" key="2">
    <citation type="submission" date="2025-08" db="UniProtKB">
        <authorList>
            <consortium name="RefSeq"/>
        </authorList>
    </citation>
    <scope>IDENTIFICATION</scope>
    <source>
        <tissue evidence="5">Whole sample</tissue>
    </source>
</reference>
<dbReference type="RefSeq" id="XP_022334767.1">
    <property type="nucleotide sequence ID" value="XM_022479059.1"/>
</dbReference>
<reference evidence="4" key="1">
    <citation type="submission" date="2024-06" db="UniProtKB">
        <authorList>
            <consortium name="RefSeq"/>
        </authorList>
    </citation>
    <scope>NUCLEOTIDE SEQUENCE [LARGE SCALE GENOMIC DNA]</scope>
</reference>
<dbReference type="InterPro" id="IPR013087">
    <property type="entry name" value="Znf_C2H2_type"/>
</dbReference>
<feature type="domain" description="OTU" evidence="3">
    <location>
        <begin position="48"/>
        <end position="185"/>
    </location>
</feature>
<evidence type="ECO:0000313" key="4">
    <source>
        <dbReference type="Proteomes" id="UP000694844"/>
    </source>
</evidence>